<reference evidence="1 2" key="1">
    <citation type="submission" date="2018-03" db="EMBL/GenBank/DDBJ databases">
        <authorList>
            <person name="Guldener U."/>
        </authorList>
    </citation>
    <scope>NUCLEOTIDE SEQUENCE [LARGE SCALE GENOMIC DNA]</scope>
    <source>
        <strain evidence="1 2">DAOM196992</strain>
    </source>
</reference>
<accession>A0A5C3F4B3</accession>
<organism evidence="1 2">
    <name type="scientific">Pseudozyma flocculosa</name>
    <dbReference type="NCBI Taxonomy" id="84751"/>
    <lineage>
        <taxon>Eukaryota</taxon>
        <taxon>Fungi</taxon>
        <taxon>Dikarya</taxon>
        <taxon>Basidiomycota</taxon>
        <taxon>Ustilaginomycotina</taxon>
        <taxon>Ustilaginomycetes</taxon>
        <taxon>Ustilaginales</taxon>
        <taxon>Ustilaginaceae</taxon>
        <taxon>Pseudozyma</taxon>
    </lineage>
</organism>
<evidence type="ECO:0000313" key="1">
    <source>
        <dbReference type="EMBL" id="SPO38517.1"/>
    </source>
</evidence>
<name>A0A5C3F4B3_9BASI</name>
<protein>
    <submittedName>
        <fullName evidence="1">Uncharacterized protein</fullName>
    </submittedName>
</protein>
<proteinExistence type="predicted"/>
<keyword evidence="2" id="KW-1185">Reference proteome</keyword>
<dbReference type="Proteomes" id="UP000323386">
    <property type="component" value="Unassembled WGS sequence"/>
</dbReference>
<dbReference type="AlphaFoldDB" id="A0A5C3F4B3"/>
<gene>
    <name evidence="1" type="ORF">PSFLO_03995</name>
</gene>
<evidence type="ECO:0000313" key="2">
    <source>
        <dbReference type="Proteomes" id="UP000323386"/>
    </source>
</evidence>
<dbReference type="EMBL" id="OOIP01000010">
    <property type="protein sequence ID" value="SPO38517.1"/>
    <property type="molecule type" value="Genomic_DNA"/>
</dbReference>
<sequence length="199" mass="22187">MAASASNYLLGRGAAAAAAAPVQLPPTPWPGLACHARPEQPTHTHVRRPCLPAGASLWWENMNRAQATRAEQPCLLLTDDALFFCHPTAHPHHLTTYYKPLCHHRRRPSPSRFRPARTRASVRSAGQIQLSPLLARLQTDEQQAITTARPSGGRWCKAILDYRVYLLVSYRITERLKSRLGTKRQDDEGWPDAGRSSAD</sequence>